<dbReference type="PIRSF" id="PIRSF006060">
    <property type="entry name" value="AA_transporter"/>
    <property type="match status" value="1"/>
</dbReference>
<protein>
    <submittedName>
        <fullName evidence="7">Uncharacterized protein</fullName>
    </submittedName>
</protein>
<dbReference type="AlphaFoldDB" id="A0ABD0K403"/>
<name>A0ABD0K403_9CAEN</name>
<organism evidence="7 8">
    <name type="scientific">Batillaria attramentaria</name>
    <dbReference type="NCBI Taxonomy" id="370345"/>
    <lineage>
        <taxon>Eukaryota</taxon>
        <taxon>Metazoa</taxon>
        <taxon>Spiralia</taxon>
        <taxon>Lophotrochozoa</taxon>
        <taxon>Mollusca</taxon>
        <taxon>Gastropoda</taxon>
        <taxon>Caenogastropoda</taxon>
        <taxon>Sorbeoconcha</taxon>
        <taxon>Cerithioidea</taxon>
        <taxon>Batillariidae</taxon>
        <taxon>Batillaria</taxon>
    </lineage>
</organism>
<evidence type="ECO:0000256" key="4">
    <source>
        <dbReference type="ARBA" id="ARBA00023136"/>
    </source>
</evidence>
<proteinExistence type="predicted"/>
<feature type="transmembrane region" description="Helical" evidence="6">
    <location>
        <begin position="269"/>
        <end position="290"/>
    </location>
</feature>
<evidence type="ECO:0000256" key="3">
    <source>
        <dbReference type="ARBA" id="ARBA00022989"/>
    </source>
</evidence>
<dbReference type="Pfam" id="PF13520">
    <property type="entry name" value="AA_permease_2"/>
    <property type="match status" value="1"/>
</dbReference>
<feature type="transmembrane region" description="Helical" evidence="6">
    <location>
        <begin position="413"/>
        <end position="431"/>
    </location>
</feature>
<feature type="transmembrane region" description="Helical" evidence="6">
    <location>
        <begin position="470"/>
        <end position="489"/>
    </location>
</feature>
<feature type="transmembrane region" description="Helical" evidence="6">
    <location>
        <begin position="443"/>
        <end position="464"/>
    </location>
</feature>
<dbReference type="EMBL" id="JACVVK020000258">
    <property type="protein sequence ID" value="KAK7481688.1"/>
    <property type="molecule type" value="Genomic_DNA"/>
</dbReference>
<feature type="transmembrane region" description="Helical" evidence="6">
    <location>
        <begin position="69"/>
        <end position="93"/>
    </location>
</feature>
<accession>A0ABD0K403</accession>
<evidence type="ECO:0000256" key="2">
    <source>
        <dbReference type="ARBA" id="ARBA00022692"/>
    </source>
</evidence>
<comment type="subcellular location">
    <subcellularLocation>
        <location evidence="1">Membrane</location>
        <topology evidence="1">Multi-pass membrane protein</topology>
    </subcellularLocation>
</comment>
<feature type="transmembrane region" description="Helical" evidence="6">
    <location>
        <begin position="227"/>
        <end position="249"/>
    </location>
</feature>
<feature type="compositionally biased region" description="Polar residues" evidence="5">
    <location>
        <begin position="18"/>
        <end position="27"/>
    </location>
</feature>
<dbReference type="PANTHER" id="PTHR11785:SF528">
    <property type="entry name" value="AMINO ACID TRANSPORTER PROTEIN JHI-21"/>
    <property type="match status" value="1"/>
</dbReference>
<evidence type="ECO:0000256" key="6">
    <source>
        <dbReference type="SAM" id="Phobius"/>
    </source>
</evidence>
<dbReference type="FunFam" id="1.20.1740.10:FF:000119">
    <property type="entry name" value="Solute carrier family 7 member 7"/>
    <property type="match status" value="1"/>
</dbReference>
<reference evidence="7 8" key="1">
    <citation type="journal article" date="2023" name="Sci. Data">
        <title>Genome assembly of the Korean intertidal mud-creeper Batillaria attramentaria.</title>
        <authorList>
            <person name="Patra A.K."/>
            <person name="Ho P.T."/>
            <person name="Jun S."/>
            <person name="Lee S.J."/>
            <person name="Kim Y."/>
            <person name="Won Y.J."/>
        </authorList>
    </citation>
    <scope>NUCLEOTIDE SEQUENCE [LARGE SCALE GENOMIC DNA]</scope>
    <source>
        <strain evidence="7">Wonlab-2016</strain>
    </source>
</reference>
<feature type="transmembrane region" description="Helical" evidence="6">
    <location>
        <begin position="37"/>
        <end position="57"/>
    </location>
</feature>
<sequence length="587" mass="63049">MVSKEKNENRTADGITGSAETQSSSGTDSTVQLKRKIGLMNGVGIIIGSIIGSGIFVSPKGVLMEAGSVGLSILVWCLCGFISLVGALCYAELGTTITRSGGDYAYILEAFGPFFAFLQLWVNLIIIRPTAQAIVALTFAYYTLQPIFPTCAPPDVAVRLLAALCISERTALISKSPAWSPVEIVAASSFITMDEIHEEPGSATCCVSILTFVNSMSVRAATRIQDLFTIAKLLALLIIIGTGAVMIGMGETEYLELGMESTSSDVGKISLSLYSGLFAYAGWNFLNFVTEEMKDPFKNLPRAIYISIPIVTGVYVFANVAYFTTFGDKLFGVMAWIIPIFVALSTFGGVNGLLFTSGRLFFVGARQGHLPDLMAMINLQHFTPMPAMLFTGGMSLLMLVSNDIFALINYMSFVQWLSVGASVLGMVYLRFSEPDRPRPIKFPLVIPCAFLAAVLFLLVVPLYAAPGDTGMGVLITCSGIPVYVLGVMWKRKPKAFTDLLAKLTKLGQKAVNVLSLLCVLCVTAKLTKLGQKAVNVLSLLCVLCVTAKLTKLGQKAVNVLSLLCVLCVTAKLTKLGQKAMNVVHEHS</sequence>
<keyword evidence="8" id="KW-1185">Reference proteome</keyword>
<dbReference type="FunFam" id="1.20.1740.10:FF:000056">
    <property type="entry name" value="Y+L amino acid transporter 2"/>
    <property type="match status" value="1"/>
</dbReference>
<keyword evidence="3 6" id="KW-1133">Transmembrane helix</keyword>
<feature type="region of interest" description="Disordered" evidence="5">
    <location>
        <begin position="1"/>
        <end position="27"/>
    </location>
</feature>
<feature type="compositionally biased region" description="Basic and acidic residues" evidence="5">
    <location>
        <begin position="1"/>
        <end position="11"/>
    </location>
</feature>
<dbReference type="InterPro" id="IPR050598">
    <property type="entry name" value="AminoAcid_Transporter"/>
</dbReference>
<dbReference type="PANTHER" id="PTHR11785">
    <property type="entry name" value="AMINO ACID TRANSPORTER"/>
    <property type="match status" value="1"/>
</dbReference>
<keyword evidence="4 6" id="KW-0472">Membrane</keyword>
<gene>
    <name evidence="7" type="ORF">BaRGS_00027061</name>
</gene>
<evidence type="ECO:0000313" key="7">
    <source>
        <dbReference type="EMBL" id="KAK7481688.1"/>
    </source>
</evidence>
<evidence type="ECO:0000256" key="5">
    <source>
        <dbReference type="SAM" id="MobiDB-lite"/>
    </source>
</evidence>
<dbReference type="Proteomes" id="UP001519460">
    <property type="component" value="Unassembled WGS sequence"/>
</dbReference>
<feature type="transmembrane region" description="Helical" evidence="6">
    <location>
        <begin position="105"/>
        <end position="127"/>
    </location>
</feature>
<feature type="transmembrane region" description="Helical" evidence="6">
    <location>
        <begin position="382"/>
        <end position="401"/>
    </location>
</feature>
<comment type="caution">
    <text evidence="7">The sequence shown here is derived from an EMBL/GenBank/DDBJ whole genome shotgun (WGS) entry which is preliminary data.</text>
</comment>
<feature type="transmembrane region" description="Helical" evidence="6">
    <location>
        <begin position="302"/>
        <end position="324"/>
    </location>
</feature>
<evidence type="ECO:0000313" key="8">
    <source>
        <dbReference type="Proteomes" id="UP001519460"/>
    </source>
</evidence>
<dbReference type="InterPro" id="IPR002293">
    <property type="entry name" value="AA/rel_permease1"/>
</dbReference>
<dbReference type="Gene3D" id="1.20.1740.10">
    <property type="entry name" value="Amino acid/polyamine transporter I"/>
    <property type="match status" value="1"/>
</dbReference>
<evidence type="ECO:0000256" key="1">
    <source>
        <dbReference type="ARBA" id="ARBA00004141"/>
    </source>
</evidence>
<dbReference type="GO" id="GO:0016020">
    <property type="term" value="C:membrane"/>
    <property type="evidence" value="ECO:0007669"/>
    <property type="project" value="UniProtKB-SubCell"/>
</dbReference>
<keyword evidence="2 6" id="KW-0812">Transmembrane</keyword>
<feature type="transmembrane region" description="Helical" evidence="6">
    <location>
        <begin position="336"/>
        <end position="362"/>
    </location>
</feature>